<keyword evidence="4 10" id="KW-0808">Transferase</keyword>
<dbReference type="AlphaFoldDB" id="A0A1G5RT77"/>
<evidence type="ECO:0000313" key="13">
    <source>
        <dbReference type="Proteomes" id="UP000199208"/>
    </source>
</evidence>
<comment type="similarity">
    <text evidence="10">Belongs to the NadD family.</text>
</comment>
<evidence type="ECO:0000256" key="5">
    <source>
        <dbReference type="ARBA" id="ARBA00022695"/>
    </source>
</evidence>
<dbReference type="UniPathway" id="UPA00253">
    <property type="reaction ID" value="UER00332"/>
</dbReference>
<dbReference type="STRING" id="1120920.SAMN03080599_00643"/>
<organism evidence="12 13">
    <name type="scientific">Acidaminobacter hydrogenoformans DSM 2784</name>
    <dbReference type="NCBI Taxonomy" id="1120920"/>
    <lineage>
        <taxon>Bacteria</taxon>
        <taxon>Bacillati</taxon>
        <taxon>Bacillota</taxon>
        <taxon>Clostridia</taxon>
        <taxon>Peptostreptococcales</taxon>
        <taxon>Acidaminobacteraceae</taxon>
        <taxon>Acidaminobacter</taxon>
    </lineage>
</organism>
<dbReference type="GO" id="GO:0005524">
    <property type="term" value="F:ATP binding"/>
    <property type="evidence" value="ECO:0007669"/>
    <property type="project" value="UniProtKB-KW"/>
</dbReference>
<evidence type="ECO:0000256" key="1">
    <source>
        <dbReference type="ARBA" id="ARBA00002324"/>
    </source>
</evidence>
<dbReference type="Gene3D" id="3.40.50.620">
    <property type="entry name" value="HUPs"/>
    <property type="match status" value="1"/>
</dbReference>
<dbReference type="Pfam" id="PF01467">
    <property type="entry name" value="CTP_transf_like"/>
    <property type="match status" value="1"/>
</dbReference>
<evidence type="ECO:0000313" key="12">
    <source>
        <dbReference type="EMBL" id="SCZ77196.1"/>
    </source>
</evidence>
<accession>A0A1G5RT77</accession>
<evidence type="ECO:0000256" key="6">
    <source>
        <dbReference type="ARBA" id="ARBA00022741"/>
    </source>
</evidence>
<evidence type="ECO:0000256" key="4">
    <source>
        <dbReference type="ARBA" id="ARBA00022679"/>
    </source>
</evidence>
<dbReference type="SUPFAM" id="SSF52374">
    <property type="entry name" value="Nucleotidylyl transferase"/>
    <property type="match status" value="1"/>
</dbReference>
<dbReference type="Proteomes" id="UP000199208">
    <property type="component" value="Unassembled WGS sequence"/>
</dbReference>
<dbReference type="InterPro" id="IPR004821">
    <property type="entry name" value="Cyt_trans-like"/>
</dbReference>
<keyword evidence="7 10" id="KW-0067">ATP-binding</keyword>
<keyword evidence="13" id="KW-1185">Reference proteome</keyword>
<sequence>MKTEGKRIGLMGGSFDPIHYGHLVLAEEMRSKLSLDKVIFIPVGRAPHKRAEQMTKPRQRYDMVMLATLDHPNFEVSAIEIEREEVTYSFETVAHIAKNSAPGDEFYFIAGADALMELETWRSVEVLLKMVTFVGAARPGTDQQELIQKMEQLRQRYGASIKLVELPELDISSTDLRRRVRLGLSVKYLMPESVSLYIGKHKLYLKELSHERLSD</sequence>
<dbReference type="NCBIfam" id="NF000840">
    <property type="entry name" value="PRK00071.1-3"/>
    <property type="match status" value="1"/>
</dbReference>
<dbReference type="NCBIfam" id="TIGR00482">
    <property type="entry name" value="nicotinate (nicotinamide) nucleotide adenylyltransferase"/>
    <property type="match status" value="1"/>
</dbReference>
<evidence type="ECO:0000256" key="10">
    <source>
        <dbReference type="HAMAP-Rule" id="MF_00244"/>
    </source>
</evidence>
<protein>
    <recommendedName>
        <fullName evidence="10">Probable nicotinate-nucleotide adenylyltransferase</fullName>
        <ecNumber evidence="10">2.7.7.18</ecNumber>
    </recommendedName>
    <alternativeName>
        <fullName evidence="10">Deamido-NAD(+) diphosphorylase</fullName>
    </alternativeName>
    <alternativeName>
        <fullName evidence="10">Deamido-NAD(+) pyrophosphorylase</fullName>
    </alternativeName>
    <alternativeName>
        <fullName evidence="10">Nicotinate mononucleotide adenylyltransferase</fullName>
        <shortName evidence="10">NaMN adenylyltransferase</shortName>
    </alternativeName>
</protein>
<comment type="catalytic activity">
    <reaction evidence="9 10">
        <text>nicotinate beta-D-ribonucleotide + ATP + H(+) = deamido-NAD(+) + diphosphate</text>
        <dbReference type="Rhea" id="RHEA:22860"/>
        <dbReference type="ChEBI" id="CHEBI:15378"/>
        <dbReference type="ChEBI" id="CHEBI:30616"/>
        <dbReference type="ChEBI" id="CHEBI:33019"/>
        <dbReference type="ChEBI" id="CHEBI:57502"/>
        <dbReference type="ChEBI" id="CHEBI:58437"/>
        <dbReference type="EC" id="2.7.7.18"/>
    </reaction>
</comment>
<evidence type="ECO:0000256" key="3">
    <source>
        <dbReference type="ARBA" id="ARBA00022642"/>
    </source>
</evidence>
<evidence type="ECO:0000259" key="11">
    <source>
        <dbReference type="Pfam" id="PF01467"/>
    </source>
</evidence>
<dbReference type="GO" id="GO:0009435">
    <property type="term" value="P:NAD+ biosynthetic process"/>
    <property type="evidence" value="ECO:0007669"/>
    <property type="project" value="UniProtKB-UniRule"/>
</dbReference>
<dbReference type="CDD" id="cd02165">
    <property type="entry name" value="NMNAT"/>
    <property type="match status" value="1"/>
</dbReference>
<proteinExistence type="inferred from homology"/>
<dbReference type="HAMAP" id="MF_00244">
    <property type="entry name" value="NaMN_adenylyltr"/>
    <property type="match status" value="1"/>
</dbReference>
<keyword evidence="5 10" id="KW-0548">Nucleotidyltransferase</keyword>
<dbReference type="EMBL" id="FMWL01000002">
    <property type="protein sequence ID" value="SCZ77196.1"/>
    <property type="molecule type" value="Genomic_DNA"/>
</dbReference>
<evidence type="ECO:0000256" key="7">
    <source>
        <dbReference type="ARBA" id="ARBA00022840"/>
    </source>
</evidence>
<gene>
    <name evidence="10" type="primary">nadD</name>
    <name evidence="12" type="ORF">SAMN03080599_00643</name>
</gene>
<dbReference type="InterPro" id="IPR014729">
    <property type="entry name" value="Rossmann-like_a/b/a_fold"/>
</dbReference>
<dbReference type="NCBIfam" id="TIGR00125">
    <property type="entry name" value="cyt_tran_rel"/>
    <property type="match status" value="1"/>
</dbReference>
<dbReference type="EC" id="2.7.7.18" evidence="10"/>
<dbReference type="GO" id="GO:0004515">
    <property type="term" value="F:nicotinate-nucleotide adenylyltransferase activity"/>
    <property type="evidence" value="ECO:0007669"/>
    <property type="project" value="UniProtKB-UniRule"/>
</dbReference>
<keyword evidence="8 10" id="KW-0520">NAD</keyword>
<keyword evidence="3 10" id="KW-0662">Pyridine nucleotide biosynthesis</keyword>
<keyword evidence="6 10" id="KW-0547">Nucleotide-binding</keyword>
<dbReference type="InterPro" id="IPR005248">
    <property type="entry name" value="NadD/NMNAT"/>
</dbReference>
<name>A0A1G5RT77_9FIRM</name>
<dbReference type="PANTHER" id="PTHR39321">
    <property type="entry name" value="NICOTINATE-NUCLEOTIDE ADENYLYLTRANSFERASE-RELATED"/>
    <property type="match status" value="1"/>
</dbReference>
<dbReference type="PANTHER" id="PTHR39321:SF3">
    <property type="entry name" value="PHOSPHOPANTETHEINE ADENYLYLTRANSFERASE"/>
    <property type="match status" value="1"/>
</dbReference>
<dbReference type="OrthoDB" id="5295945at2"/>
<feature type="domain" description="Cytidyltransferase-like" evidence="11">
    <location>
        <begin position="10"/>
        <end position="179"/>
    </location>
</feature>
<evidence type="ECO:0000256" key="2">
    <source>
        <dbReference type="ARBA" id="ARBA00005019"/>
    </source>
</evidence>
<evidence type="ECO:0000256" key="9">
    <source>
        <dbReference type="ARBA" id="ARBA00048721"/>
    </source>
</evidence>
<comment type="pathway">
    <text evidence="2 10">Cofactor biosynthesis; NAD(+) biosynthesis; deamido-NAD(+) from nicotinate D-ribonucleotide: step 1/1.</text>
</comment>
<evidence type="ECO:0000256" key="8">
    <source>
        <dbReference type="ARBA" id="ARBA00023027"/>
    </source>
</evidence>
<reference evidence="12 13" key="1">
    <citation type="submission" date="2016-10" db="EMBL/GenBank/DDBJ databases">
        <authorList>
            <person name="de Groot N.N."/>
        </authorList>
    </citation>
    <scope>NUCLEOTIDE SEQUENCE [LARGE SCALE GENOMIC DNA]</scope>
    <source>
        <strain evidence="12 13">DSM 2784</strain>
    </source>
</reference>
<dbReference type="RefSeq" id="WP_092589430.1">
    <property type="nucleotide sequence ID" value="NZ_FMWL01000002.1"/>
</dbReference>
<comment type="function">
    <text evidence="1 10">Catalyzes the reversible adenylation of nicotinate mononucleotide (NaMN) to nicotinic acid adenine dinucleotide (NaAD).</text>
</comment>